<dbReference type="Gene3D" id="3.30.420.40">
    <property type="match status" value="2"/>
</dbReference>
<accession>A0A2N6K346</accession>
<dbReference type="PANTHER" id="PTHR43190">
    <property type="entry name" value="N-ACETYL-D-GLUCOSAMINE KINASE"/>
    <property type="match status" value="1"/>
</dbReference>
<dbReference type="RefSeq" id="WP_016869054.1">
    <property type="nucleotide sequence ID" value="NZ_CAWNVR010000358.1"/>
</dbReference>
<name>A0A2N6K346_FISMU</name>
<sequence length="321" mass="33842">MSYVLGIDGGGSKTICVLMNHQGEVVGRGEAGASNYQIIGVEAAITSIQTAMIAALNLTDPITVEAICLGLAGVGRAADIEIIKGILEYLQNSGYIPVIWSLKSSNIIITNDALIALVGGIGNDVGIVVAAGTGSIVLGRNQQGVTKRVGGWGYLLGDEGSAYKIAIAGMQAALKYYDGREIKTRILADLKQHLCLASIEDLIEVVYRRGWGVKEIAALAPIVDHAAAVADEVANQIIDGAVQELVKATSTIVNAIFSPGEVFEIVTTGSIWQGRCNMYERFSASMSNKFSSAKVILPRYEPAYGAGLLALKSLAGERENR</sequence>
<dbReference type="Proteomes" id="UP000235036">
    <property type="component" value="Unassembled WGS sequence"/>
</dbReference>
<dbReference type="EMBL" id="NRQW01000260">
    <property type="protein sequence ID" value="PLZ89838.1"/>
    <property type="molecule type" value="Genomic_DNA"/>
</dbReference>
<dbReference type="PANTHER" id="PTHR43190:SF3">
    <property type="entry name" value="N-ACETYL-D-GLUCOSAMINE KINASE"/>
    <property type="match status" value="1"/>
</dbReference>
<keyword evidence="3" id="KW-1185">Reference proteome</keyword>
<comment type="caution">
    <text evidence="2">The sequence shown here is derived from an EMBL/GenBank/DDBJ whole genome shotgun (WGS) entry which is preliminary data.</text>
</comment>
<dbReference type="Pfam" id="PF01869">
    <property type="entry name" value="BcrAD_BadFG"/>
    <property type="match status" value="1"/>
</dbReference>
<dbReference type="AlphaFoldDB" id="A0A2N6K346"/>
<dbReference type="InterPro" id="IPR002731">
    <property type="entry name" value="ATPase_BadF"/>
</dbReference>
<dbReference type="CDD" id="cd24007">
    <property type="entry name" value="ASKHA_NBD_eukNAGK-like"/>
    <property type="match status" value="1"/>
</dbReference>
<dbReference type="InterPro" id="IPR043129">
    <property type="entry name" value="ATPase_NBD"/>
</dbReference>
<evidence type="ECO:0000313" key="2">
    <source>
        <dbReference type="EMBL" id="PLZ89838.1"/>
    </source>
</evidence>
<evidence type="ECO:0000259" key="1">
    <source>
        <dbReference type="Pfam" id="PF01869"/>
    </source>
</evidence>
<gene>
    <name evidence="2" type="ORF">CEN44_12210</name>
</gene>
<feature type="domain" description="ATPase BadF/BadG/BcrA/BcrD type" evidence="1">
    <location>
        <begin position="5"/>
        <end position="310"/>
    </location>
</feature>
<dbReference type="InterPro" id="IPR052519">
    <property type="entry name" value="Euk-type_GlcNAc_Kinase"/>
</dbReference>
<proteinExistence type="predicted"/>
<reference evidence="2 3" key="1">
    <citation type="submission" date="2017-08" db="EMBL/GenBank/DDBJ databases">
        <title>Genomes of Fischerella (Mastigocladus) sp. strains.</title>
        <authorList>
            <person name="Miller S.R."/>
        </authorList>
    </citation>
    <scope>NUCLEOTIDE SEQUENCE [LARGE SCALE GENOMIC DNA]</scope>
    <source>
        <strain evidence="2 3">CCMEE 5323</strain>
    </source>
</reference>
<organism evidence="2 3">
    <name type="scientific">Fischerella muscicola CCMEE 5323</name>
    <dbReference type="NCBI Taxonomy" id="2019572"/>
    <lineage>
        <taxon>Bacteria</taxon>
        <taxon>Bacillati</taxon>
        <taxon>Cyanobacteriota</taxon>
        <taxon>Cyanophyceae</taxon>
        <taxon>Nostocales</taxon>
        <taxon>Hapalosiphonaceae</taxon>
        <taxon>Fischerella</taxon>
    </lineage>
</organism>
<protein>
    <submittedName>
        <fullName evidence="2">ATPase</fullName>
    </submittedName>
</protein>
<evidence type="ECO:0000313" key="3">
    <source>
        <dbReference type="Proteomes" id="UP000235036"/>
    </source>
</evidence>
<dbReference type="SUPFAM" id="SSF53067">
    <property type="entry name" value="Actin-like ATPase domain"/>
    <property type="match status" value="2"/>
</dbReference>